<gene>
    <name evidence="1" type="ORF">M9Y10_031365</name>
    <name evidence="2" type="ORF">M9Y10_032780</name>
</gene>
<comment type="caution">
    <text evidence="1">The sequence shown here is derived from an EMBL/GenBank/DDBJ whole genome shotgun (WGS) entry which is preliminary data.</text>
</comment>
<evidence type="ECO:0000313" key="3">
    <source>
        <dbReference type="Proteomes" id="UP001470230"/>
    </source>
</evidence>
<evidence type="ECO:0000313" key="1">
    <source>
        <dbReference type="EMBL" id="KAK8834335.1"/>
    </source>
</evidence>
<sequence>MFPRNYASKVPPAGIKTHGGESVKDCLTCDDEYHGPDTQTLYRHRWLGDPGQRLHTPGIYNPDPPANISFGIRTPGQNSTTCECVHTEPVNTTQSYLKYMDKQEEGYLRSKHKLGHVPDGVAQIPDELMKKGFGISTKFGESAGDIIQKTNQGLPSDITLQTGYQTNRHYNWNRTGINPITYTFGIKGESEIDHVTAVMNYDSSTKIVPTAVDRADHNEIVPDPDPIDPRPRTIMRTMVSSQLKDMRDPSERPPAGVSTRASEFTIGDTFAGMGTMDSYDPDYHPMPRDYHPEDDMVHGVPTKPNPFPNPLRGPGKYINLGLSDEDFLLLRDRAHVVPVMVQALCLSQEEADKMFDTVSSRLNRDKISISEFYDYYRTLSN</sequence>
<name>A0ABR2GM70_9EUKA</name>
<proteinExistence type="predicted"/>
<evidence type="ECO:0000313" key="2">
    <source>
        <dbReference type="EMBL" id="KAK8838741.1"/>
    </source>
</evidence>
<dbReference type="Proteomes" id="UP001470230">
    <property type="component" value="Unassembled WGS sequence"/>
</dbReference>
<protein>
    <submittedName>
        <fullName evidence="1">Uncharacterized protein</fullName>
    </submittedName>
</protein>
<dbReference type="EMBL" id="JAPFFF010000425">
    <property type="protein sequence ID" value="KAK8834335.1"/>
    <property type="molecule type" value="Genomic_DNA"/>
</dbReference>
<dbReference type="EMBL" id="JAPFFF010000054">
    <property type="protein sequence ID" value="KAK8838741.1"/>
    <property type="molecule type" value="Genomic_DNA"/>
</dbReference>
<reference evidence="1 3" key="1">
    <citation type="submission" date="2024-04" db="EMBL/GenBank/DDBJ databases">
        <title>Tritrichomonas musculus Genome.</title>
        <authorList>
            <person name="Alves-Ferreira E."/>
            <person name="Grigg M."/>
            <person name="Lorenzi H."/>
            <person name="Galac M."/>
        </authorList>
    </citation>
    <scope>NUCLEOTIDE SEQUENCE [LARGE SCALE GENOMIC DNA]</scope>
    <source>
        <strain evidence="1 3">EAF2021</strain>
    </source>
</reference>
<accession>A0ABR2GM70</accession>
<keyword evidence="3" id="KW-1185">Reference proteome</keyword>
<organism evidence="1 3">
    <name type="scientific">Tritrichomonas musculus</name>
    <dbReference type="NCBI Taxonomy" id="1915356"/>
    <lineage>
        <taxon>Eukaryota</taxon>
        <taxon>Metamonada</taxon>
        <taxon>Parabasalia</taxon>
        <taxon>Tritrichomonadida</taxon>
        <taxon>Tritrichomonadidae</taxon>
        <taxon>Tritrichomonas</taxon>
    </lineage>
</organism>